<evidence type="ECO:0000313" key="4">
    <source>
        <dbReference type="EMBL" id="AFH42489.1"/>
    </source>
</evidence>
<dbReference type="GO" id="GO:0003723">
    <property type="term" value="F:RNA binding"/>
    <property type="evidence" value="ECO:0007669"/>
    <property type="project" value="TreeGrafter"/>
</dbReference>
<dbReference type="NCBIfam" id="NF004711">
    <property type="entry name" value="PRK06049.1"/>
    <property type="match status" value="1"/>
</dbReference>
<dbReference type="Gene3D" id="1.10.15.30">
    <property type="match status" value="1"/>
</dbReference>
<dbReference type="Gene3D" id="3.30.1390.20">
    <property type="entry name" value="Ribosomal protein L30, ferredoxin-like fold domain"/>
    <property type="match status" value="1"/>
</dbReference>
<dbReference type="KEGG" id="ffo:FFONT_0499"/>
<protein>
    <recommendedName>
        <fullName evidence="3">Large ribosomal subunit protein uL30</fullName>
    </recommendedName>
</protein>
<evidence type="ECO:0000256" key="2">
    <source>
        <dbReference type="ARBA" id="ARBA00023274"/>
    </source>
</evidence>
<sequence length="149" mass="17368">MKGRTNIRHDAEYTLRLFRLYRKYHASIYPSNFPGLSGMLNKIKNYATWGEISREMLIELLKKRGRIVGGEKFTQSILSEKLNVKSIEELADKIINGEIILHEQELIKPVFRLRPPKKGFKRSTRKTFSEGGELGYRGNEINELLKKMI</sequence>
<comment type="similarity">
    <text evidence="3">Belongs to the universal ribosomal protein uL30 family.</text>
</comment>
<name>I0A0I2_FERFK</name>
<proteinExistence type="inferred from homology"/>
<dbReference type="InterPro" id="IPR035808">
    <property type="entry name" value="Ribosomal_uL30_euk_arc"/>
</dbReference>
<reference evidence="4 5" key="2">
    <citation type="journal article" date="2014" name="Extremophiles">
        <title>Analysis of the complete genome of Fervidococcus fontis confirms the distinct phylogenetic position of the order Fervidicoccales and suggests its environmental function.</title>
        <authorList>
            <person name="Lebedinsky A.V."/>
            <person name="Mardanov A.V."/>
            <person name="Kublanov I.V."/>
            <person name="Gumerov V.M."/>
            <person name="Beletsky A.V."/>
            <person name="Perevalova A.A."/>
            <person name="Bidzhieva S.Kh."/>
            <person name="Bonch-Osmolovskaya E.A."/>
            <person name="Skryabin K.G."/>
            <person name="Ravin N.V."/>
        </authorList>
    </citation>
    <scope>NUCLEOTIDE SEQUENCE [LARGE SCALE GENOMIC DNA]</scope>
    <source>
        <strain evidence="5">DSM 19380 / VKM B-2539 / Kam940</strain>
    </source>
</reference>
<dbReference type="PANTHER" id="PTHR11524">
    <property type="entry name" value="60S RIBOSOMAL PROTEIN L7"/>
    <property type="match status" value="1"/>
</dbReference>
<dbReference type="NCBIfam" id="TIGR01309">
    <property type="entry name" value="uL30_arch"/>
    <property type="match status" value="1"/>
</dbReference>
<dbReference type="EMBL" id="CP003423">
    <property type="protein sequence ID" value="AFH42489.1"/>
    <property type="molecule type" value="Genomic_DNA"/>
</dbReference>
<evidence type="ECO:0000256" key="3">
    <source>
        <dbReference type="HAMAP-Rule" id="MF_01371"/>
    </source>
</evidence>
<keyword evidence="5" id="KW-1185">Reference proteome</keyword>
<dbReference type="STRING" id="1163730.FFONT_0499"/>
<dbReference type="InterPro" id="IPR005997">
    <property type="entry name" value="Ribosomal_uL30_arc"/>
</dbReference>
<dbReference type="GO" id="GO:0022625">
    <property type="term" value="C:cytosolic large ribosomal subunit"/>
    <property type="evidence" value="ECO:0007669"/>
    <property type="project" value="UniProtKB-UniRule"/>
</dbReference>
<dbReference type="HAMAP" id="MF_01371_A">
    <property type="entry name" value="Ribosomal_uL30_A"/>
    <property type="match status" value="1"/>
</dbReference>
<dbReference type="InParanoid" id="I0A0I2"/>
<dbReference type="eggNOG" id="arCOG04086">
    <property type="taxonomic scope" value="Archaea"/>
</dbReference>
<dbReference type="SUPFAM" id="SSF55129">
    <property type="entry name" value="Ribosomal protein L30p/L7e"/>
    <property type="match status" value="1"/>
</dbReference>
<dbReference type="GO" id="GO:0000463">
    <property type="term" value="P:maturation of LSU-rRNA from tricistronic rRNA transcript (SSU-rRNA, 5.8S rRNA, LSU-rRNA)"/>
    <property type="evidence" value="ECO:0007669"/>
    <property type="project" value="TreeGrafter"/>
</dbReference>
<evidence type="ECO:0000313" key="5">
    <source>
        <dbReference type="Proteomes" id="UP000007391"/>
    </source>
</evidence>
<dbReference type="AlphaFoldDB" id="I0A0I2"/>
<keyword evidence="2 3" id="KW-0687">Ribonucleoprotein</keyword>
<gene>
    <name evidence="3" type="primary">rpl30</name>
    <name evidence="4" type="ordered locus">FFONT_0499</name>
</gene>
<dbReference type="GO" id="GO:0003735">
    <property type="term" value="F:structural constituent of ribosome"/>
    <property type="evidence" value="ECO:0007669"/>
    <property type="project" value="UniProtKB-UniRule"/>
</dbReference>
<dbReference type="PANTHER" id="PTHR11524:SF16">
    <property type="entry name" value="LARGE RIBOSOMAL SUBUNIT PROTEIN UL30"/>
    <property type="match status" value="1"/>
</dbReference>
<dbReference type="HOGENOM" id="CLU_055156_6_0_2"/>
<dbReference type="InterPro" id="IPR039699">
    <property type="entry name" value="Ribosomal_uL30"/>
</dbReference>
<dbReference type="FunCoup" id="I0A0I2">
    <property type="interactions" value="162"/>
</dbReference>
<evidence type="ECO:0000256" key="1">
    <source>
        <dbReference type="ARBA" id="ARBA00022980"/>
    </source>
</evidence>
<organism evidence="4 5">
    <name type="scientific">Fervidicoccus fontis (strain DSM 19380 / JCM 18336 / VKM B-2539 / Kam940)</name>
    <dbReference type="NCBI Taxonomy" id="1163730"/>
    <lineage>
        <taxon>Archaea</taxon>
        <taxon>Thermoproteota</taxon>
        <taxon>Thermoprotei</taxon>
        <taxon>Fervidicoccales</taxon>
        <taxon>Fervidicoccaceae</taxon>
        <taxon>Fervidicoccus</taxon>
    </lineage>
</organism>
<dbReference type="GO" id="GO:0006412">
    <property type="term" value="P:translation"/>
    <property type="evidence" value="ECO:0007669"/>
    <property type="project" value="UniProtKB-UniRule"/>
</dbReference>
<dbReference type="InterPro" id="IPR036919">
    <property type="entry name" value="Ribo_uL30_ferredoxin-like_sf"/>
</dbReference>
<keyword evidence="1 3" id="KW-0689">Ribosomal protein</keyword>
<comment type="subunit">
    <text evidence="3">Part of the 50S ribosomal subunit.</text>
</comment>
<dbReference type="Proteomes" id="UP000007391">
    <property type="component" value="Chromosome"/>
</dbReference>
<reference evidence="5" key="1">
    <citation type="submission" date="2012-03" db="EMBL/GenBank/DDBJ databases">
        <title>Fervidicoccus fontis complete genome analysis confirms its distinct phylogenetic position and predicts its environmental function.</title>
        <authorList>
            <person name="Lebedinsky A.V."/>
            <person name="Mardanov A.V."/>
            <person name="Gumerov V.M."/>
            <person name="Beletsky A.V."/>
            <person name="Kublanov I.V."/>
            <person name="Perevalova A.A."/>
            <person name="Bonch-Osmolovskaya E.A."/>
            <person name="Ravin N.V."/>
            <person name="Skryabin K.G."/>
        </authorList>
    </citation>
    <scope>NUCLEOTIDE SEQUENCE [LARGE SCALE GENOMIC DNA]</scope>
    <source>
        <strain evidence="5">DSM 19380 / VKM B-2539 / Kam940</strain>
    </source>
</reference>
<dbReference type="CDD" id="cd01657">
    <property type="entry name" value="Ribosomal_L7_archeal_euk"/>
    <property type="match status" value="1"/>
</dbReference>
<accession>I0A0I2</accession>